<dbReference type="GeneID" id="125777919"/>
<reference evidence="2" key="2">
    <citation type="submission" date="2025-08" db="UniProtKB">
        <authorList>
            <consortium name="RefSeq"/>
        </authorList>
    </citation>
    <scope>IDENTIFICATION</scope>
    <source>
        <tissue evidence="2">Adult</tissue>
    </source>
</reference>
<sequence>MASLNLRTSAHAAIVRISKMTEAANYDPDSIECEVIRGQLDKHFERFMEYHTDLVSSAQASELTTHDDFLAATELPYTQICIRLRRICGASEGGVCVANQLDMRLDPIKIPVFNGDPANWLPFKDLFEALVHNRKDLDSSYKLSKLRQHVNADSVPLVGGLYTGGYEDMWQEMKRRFDNPRLLVESHVQRILNLPNQPAESQKGLLRLVDTVQNVMRALSVMGLPVRHWDALLVPILLPKLPTITRYEWGMSLQTNNIPMYQDFLTFIEKRANNLPQGATNGTTTLHQRPTRPVKANVATVNSSQPLHSVKGVTVVCQLCANGHRIHKCQRFVNLSIPERWDTVKRLSLCFNCLGSDHGSRDCTSRDCLRCHHRHHTMLCKGNVANNTPTMEEDTDNRVTDRKISLDTPSTQVPQVNPRQQ</sequence>
<dbReference type="RefSeq" id="XP_049310038.1">
    <property type="nucleotide sequence ID" value="XM_049454081.1"/>
</dbReference>
<dbReference type="Proteomes" id="UP001652620">
    <property type="component" value="Chromosome 1"/>
</dbReference>
<evidence type="ECO:0000313" key="1">
    <source>
        <dbReference type="Proteomes" id="UP001652620"/>
    </source>
</evidence>
<dbReference type="PANTHER" id="PTHR47331">
    <property type="entry name" value="PHD-TYPE DOMAIN-CONTAINING PROTEIN"/>
    <property type="match status" value="1"/>
</dbReference>
<name>A0ABM3JLD3_BACDO</name>
<reference evidence="1" key="1">
    <citation type="submission" date="2025-05" db="UniProtKB">
        <authorList>
            <consortium name="RefSeq"/>
        </authorList>
    </citation>
    <scope>NUCLEOTIDE SEQUENCE [LARGE SCALE GENOMIC DNA]</scope>
</reference>
<evidence type="ECO:0000313" key="2">
    <source>
        <dbReference type="RefSeq" id="XP_049310038.1"/>
    </source>
</evidence>
<organism evidence="1 2">
    <name type="scientific">Bactrocera dorsalis</name>
    <name type="common">Oriental fruit fly</name>
    <name type="synonym">Dacus dorsalis</name>
    <dbReference type="NCBI Taxonomy" id="27457"/>
    <lineage>
        <taxon>Eukaryota</taxon>
        <taxon>Metazoa</taxon>
        <taxon>Ecdysozoa</taxon>
        <taxon>Arthropoda</taxon>
        <taxon>Hexapoda</taxon>
        <taxon>Insecta</taxon>
        <taxon>Pterygota</taxon>
        <taxon>Neoptera</taxon>
        <taxon>Endopterygota</taxon>
        <taxon>Diptera</taxon>
        <taxon>Brachycera</taxon>
        <taxon>Muscomorpha</taxon>
        <taxon>Tephritoidea</taxon>
        <taxon>Tephritidae</taxon>
        <taxon>Bactrocera</taxon>
        <taxon>Bactrocera</taxon>
    </lineage>
</organism>
<protein>
    <submittedName>
        <fullName evidence="2">Uncharacterized protein LOC125777919</fullName>
    </submittedName>
</protein>
<dbReference type="InterPro" id="IPR005312">
    <property type="entry name" value="DUF1759"/>
</dbReference>
<gene>
    <name evidence="2" type="primary">LOC125777919</name>
</gene>
<keyword evidence="1" id="KW-1185">Reference proteome</keyword>
<dbReference type="Pfam" id="PF03564">
    <property type="entry name" value="DUF1759"/>
    <property type="match status" value="1"/>
</dbReference>
<accession>A0ABM3JLD3</accession>
<proteinExistence type="predicted"/>